<dbReference type="EMBL" id="PZKG01000020">
    <property type="protein sequence ID" value="PTE22524.1"/>
    <property type="molecule type" value="Genomic_DNA"/>
</dbReference>
<feature type="region of interest" description="Disordered" evidence="4">
    <location>
        <begin position="354"/>
        <end position="381"/>
    </location>
</feature>
<feature type="compositionally biased region" description="Basic residues" evidence="4">
    <location>
        <begin position="367"/>
        <end position="381"/>
    </location>
</feature>
<name>A0A2T4JX90_9RHOB</name>
<evidence type="ECO:0000256" key="1">
    <source>
        <dbReference type="ARBA" id="ARBA00022500"/>
    </source>
</evidence>
<dbReference type="AlphaFoldDB" id="A0A2T4JX90"/>
<dbReference type="InterPro" id="IPR039379">
    <property type="entry name" value="Protoglobin_sensor_dom"/>
</dbReference>
<dbReference type="InterPro" id="IPR044398">
    <property type="entry name" value="Globin-sensor_dom"/>
</dbReference>
<feature type="domain" description="Methyl-accepting transducer" evidence="5">
    <location>
        <begin position="178"/>
        <end position="354"/>
    </location>
</feature>
<reference evidence="6 7" key="1">
    <citation type="submission" date="2018-03" db="EMBL/GenBank/DDBJ databases">
        <title>Cereibacter changlensis.</title>
        <authorList>
            <person name="Meyer T.E."/>
            <person name="Miller S."/>
            <person name="Lodha T."/>
            <person name="Gandham S."/>
            <person name="Chintalapati S."/>
            <person name="Chintalapati V.R."/>
        </authorList>
    </citation>
    <scope>NUCLEOTIDE SEQUENCE [LARGE SCALE GENOMIC DNA]</scope>
    <source>
        <strain evidence="6 7">JA139</strain>
    </source>
</reference>
<sequence length="381" mass="40701">MTDDLDGRLAFIGVSKAELSAMARHSALICRAVDRGLETFYAKLAQTPELEGFFPDGAQIDHARSMQRMHWGKIAAGRLDADYVEEVTRVGKVHARIGLDPRWYLGGYALILGEVVKAMLPTLVGAGVLGSRRTQEAGEVIGTVLKVALMDMDYGITTYLDALTAEKLALEAERQSLATEQARSLGEASSAMEEITSAIRQNADNAAQTEERAGRAVETAQLGAEAVQQAVAAMQNIASQVLLVQEIARQTDLLALNAAIEAARAGEHGKGFAVVAAEVRKLAERSARSAGAIGSLSAQTLAMSEEADSRLRSLVPDIRRTSELVAEISAACREQTIGVEQITVAIQRLDDAGQGLAGEEGGPAQHRPQRRQPARRAARLV</sequence>
<dbReference type="PANTHER" id="PTHR43531:SF11">
    <property type="entry name" value="METHYL-ACCEPTING CHEMOTAXIS PROTEIN 3"/>
    <property type="match status" value="1"/>
</dbReference>
<evidence type="ECO:0000259" key="5">
    <source>
        <dbReference type="PROSITE" id="PS50111"/>
    </source>
</evidence>
<dbReference type="InterPro" id="IPR004090">
    <property type="entry name" value="Chemotax_Me-accpt_rcpt"/>
</dbReference>
<keyword evidence="3" id="KW-0807">Transducer</keyword>
<dbReference type="PANTHER" id="PTHR43531">
    <property type="entry name" value="PROTEIN ICFG"/>
    <property type="match status" value="1"/>
</dbReference>
<dbReference type="GO" id="GO:0004888">
    <property type="term" value="F:transmembrane signaling receptor activity"/>
    <property type="evidence" value="ECO:0007669"/>
    <property type="project" value="InterPro"/>
</dbReference>
<dbReference type="Gene3D" id="1.10.287.950">
    <property type="entry name" value="Methyl-accepting chemotaxis protein"/>
    <property type="match status" value="1"/>
</dbReference>
<dbReference type="InterPro" id="IPR004089">
    <property type="entry name" value="MCPsignal_dom"/>
</dbReference>
<dbReference type="Pfam" id="PF11563">
    <property type="entry name" value="Protoglobin"/>
    <property type="match status" value="1"/>
</dbReference>
<dbReference type="SUPFAM" id="SSF46458">
    <property type="entry name" value="Globin-like"/>
    <property type="match status" value="1"/>
</dbReference>
<organism evidence="6 7">
    <name type="scientific">Cereibacter changlensis JA139</name>
    <dbReference type="NCBI Taxonomy" id="1188249"/>
    <lineage>
        <taxon>Bacteria</taxon>
        <taxon>Pseudomonadati</taxon>
        <taxon>Pseudomonadota</taxon>
        <taxon>Alphaproteobacteria</taxon>
        <taxon>Rhodobacterales</taxon>
        <taxon>Paracoccaceae</taxon>
        <taxon>Cereibacter</taxon>
    </lineage>
</organism>
<dbReference type="SUPFAM" id="SSF58104">
    <property type="entry name" value="Methyl-accepting chemotaxis protein (MCP) signaling domain"/>
    <property type="match status" value="1"/>
</dbReference>
<dbReference type="Proteomes" id="UP000241010">
    <property type="component" value="Unassembled WGS sequence"/>
</dbReference>
<dbReference type="PROSITE" id="PS50111">
    <property type="entry name" value="CHEMOTAXIS_TRANSDUC_2"/>
    <property type="match status" value="1"/>
</dbReference>
<dbReference type="PRINTS" id="PR00260">
    <property type="entry name" value="CHEMTRNSDUCR"/>
</dbReference>
<dbReference type="GO" id="GO:0006935">
    <property type="term" value="P:chemotaxis"/>
    <property type="evidence" value="ECO:0007669"/>
    <property type="project" value="UniProtKB-KW"/>
</dbReference>
<keyword evidence="1" id="KW-0145">Chemotaxis</keyword>
<dbReference type="GO" id="GO:0020037">
    <property type="term" value="F:heme binding"/>
    <property type="evidence" value="ECO:0007669"/>
    <property type="project" value="InterPro"/>
</dbReference>
<dbReference type="SMART" id="SM00283">
    <property type="entry name" value="MA"/>
    <property type="match status" value="1"/>
</dbReference>
<proteinExistence type="inferred from homology"/>
<evidence type="ECO:0000256" key="2">
    <source>
        <dbReference type="ARBA" id="ARBA00029447"/>
    </source>
</evidence>
<protein>
    <submittedName>
        <fullName evidence="6">TlpL cytoplasmic chemoreceptor</fullName>
    </submittedName>
</protein>
<gene>
    <name evidence="6" type="ORF">C5F48_06670</name>
</gene>
<evidence type="ECO:0000313" key="7">
    <source>
        <dbReference type="Proteomes" id="UP000241010"/>
    </source>
</evidence>
<dbReference type="Gene3D" id="1.10.490.10">
    <property type="entry name" value="Globins"/>
    <property type="match status" value="1"/>
</dbReference>
<keyword evidence="7" id="KW-1185">Reference proteome</keyword>
<dbReference type="CDD" id="cd01068">
    <property type="entry name" value="globin_sensor"/>
    <property type="match status" value="1"/>
</dbReference>
<evidence type="ECO:0000256" key="3">
    <source>
        <dbReference type="PROSITE-ProRule" id="PRU00284"/>
    </source>
</evidence>
<dbReference type="RefSeq" id="WP_107663133.1">
    <property type="nucleotide sequence ID" value="NZ_PZKG01000020.1"/>
</dbReference>
<evidence type="ECO:0000313" key="6">
    <source>
        <dbReference type="EMBL" id="PTE22524.1"/>
    </source>
</evidence>
<dbReference type="InterPro" id="IPR009050">
    <property type="entry name" value="Globin-like_sf"/>
</dbReference>
<comment type="similarity">
    <text evidence="2">Belongs to the methyl-accepting chemotaxis (MCP) protein family.</text>
</comment>
<dbReference type="GO" id="GO:0005886">
    <property type="term" value="C:plasma membrane"/>
    <property type="evidence" value="ECO:0007669"/>
    <property type="project" value="TreeGrafter"/>
</dbReference>
<evidence type="ECO:0000256" key="4">
    <source>
        <dbReference type="SAM" id="MobiDB-lite"/>
    </source>
</evidence>
<comment type="caution">
    <text evidence="6">The sequence shown here is derived from an EMBL/GenBank/DDBJ whole genome shotgun (WGS) entry which is preliminary data.</text>
</comment>
<keyword evidence="6" id="KW-0675">Receptor</keyword>
<accession>A0A2T4JX90</accession>
<dbReference type="InterPro" id="IPR012292">
    <property type="entry name" value="Globin/Proto"/>
</dbReference>
<dbReference type="Pfam" id="PF00015">
    <property type="entry name" value="MCPsignal"/>
    <property type="match status" value="1"/>
</dbReference>
<dbReference type="OrthoDB" id="4514964at2"/>
<dbReference type="GO" id="GO:0007165">
    <property type="term" value="P:signal transduction"/>
    <property type="evidence" value="ECO:0007669"/>
    <property type="project" value="UniProtKB-KW"/>
</dbReference>
<dbReference type="GO" id="GO:0019825">
    <property type="term" value="F:oxygen binding"/>
    <property type="evidence" value="ECO:0007669"/>
    <property type="project" value="InterPro"/>
</dbReference>
<dbReference type="InterPro" id="IPR051310">
    <property type="entry name" value="MCP_chemotaxis"/>
</dbReference>